<dbReference type="InterPro" id="IPR036390">
    <property type="entry name" value="WH_DNA-bd_sf"/>
</dbReference>
<reference evidence="2" key="4">
    <citation type="submission" date="2020-09" db="EMBL/GenBank/DDBJ databases">
        <authorList>
            <person name="Sun Q."/>
            <person name="Ohkuma M."/>
        </authorList>
    </citation>
    <scope>NUCLEOTIDE SEQUENCE</scope>
    <source>
        <strain evidence="2">JCM 31740</strain>
    </source>
</reference>
<dbReference type="SUPFAM" id="SSF46785">
    <property type="entry name" value="Winged helix' DNA-binding domain"/>
    <property type="match status" value="1"/>
</dbReference>
<dbReference type="Proteomes" id="UP000616143">
    <property type="component" value="Unassembled WGS sequence"/>
</dbReference>
<evidence type="ECO:0000313" key="3">
    <source>
        <dbReference type="Proteomes" id="UP000276741"/>
    </source>
</evidence>
<dbReference type="EMBL" id="AP018553">
    <property type="protein sequence ID" value="BBD73686.1"/>
    <property type="molecule type" value="Genomic_DNA"/>
</dbReference>
<name>A0A348B684_9CREN</name>
<gene>
    <name evidence="2" type="ORF">GCM10007116_13940</name>
    <name evidence="1" type="ORF">HS1genome_2075</name>
</gene>
<dbReference type="EMBL" id="BMQS01000012">
    <property type="protein sequence ID" value="GGT97670.1"/>
    <property type="molecule type" value="Genomic_DNA"/>
</dbReference>
<protein>
    <recommendedName>
        <fullName evidence="4">DUF2250 domain-containing protein</fullName>
    </recommendedName>
</protein>
<accession>A0A348B684</accession>
<evidence type="ECO:0008006" key="4">
    <source>
        <dbReference type="Google" id="ProtNLM"/>
    </source>
</evidence>
<sequence length="108" mass="12515">MNTDLTPLQKSILLHLYRYGPDDPWYMARRLNGESGWFPNLDPEEVELACRRLQDAGLIQRVKHPPKMSPTSSVKPWLKVKAKDGSPRGRYYQLTKEGRRIVAHLRSS</sequence>
<reference evidence="3" key="2">
    <citation type="submission" date="2018-04" db="EMBL/GenBank/DDBJ databases">
        <title>Complete genome sequence of Sulfodiicoccus acidiphilus strain HS-1.</title>
        <authorList>
            <person name="Sakai H.D."/>
            <person name="Kurosawa N."/>
        </authorList>
    </citation>
    <scope>NUCLEOTIDE SEQUENCE [LARGE SCALE GENOMIC DNA]</scope>
    <source>
        <strain evidence="3">HS-1</strain>
    </source>
</reference>
<dbReference type="KEGG" id="sacd:HS1genome_2075"/>
<reference evidence="1" key="3">
    <citation type="journal article" date="2019" name="BMC Res. Notes">
        <title>Complete genome sequence of the Sulfodiicoccus acidiphilus strain HS-1T, the first crenarchaeon that lacks polB3, isolated from an acidic hot spring in Ohwaku-dani, Hakone, Japan.</title>
        <authorList>
            <person name="Sakai H.D."/>
            <person name="Kurosawa N."/>
        </authorList>
    </citation>
    <scope>NUCLEOTIDE SEQUENCE</scope>
    <source>
        <strain evidence="1">HS-1</strain>
    </source>
</reference>
<proteinExistence type="predicted"/>
<dbReference type="Proteomes" id="UP000276741">
    <property type="component" value="Chromosome"/>
</dbReference>
<organism evidence="1 3">
    <name type="scientific">Sulfodiicoccus acidiphilus</name>
    <dbReference type="NCBI Taxonomy" id="1670455"/>
    <lineage>
        <taxon>Archaea</taxon>
        <taxon>Thermoproteota</taxon>
        <taxon>Thermoprotei</taxon>
        <taxon>Sulfolobales</taxon>
        <taxon>Sulfolobaceae</taxon>
        <taxon>Sulfodiicoccus</taxon>
    </lineage>
</organism>
<evidence type="ECO:0000313" key="1">
    <source>
        <dbReference type="EMBL" id="BBD73686.1"/>
    </source>
</evidence>
<dbReference type="AlphaFoldDB" id="A0A348B684"/>
<dbReference type="Gene3D" id="1.10.10.10">
    <property type="entry name" value="Winged helix-like DNA-binding domain superfamily/Winged helix DNA-binding domain"/>
    <property type="match status" value="1"/>
</dbReference>
<reference evidence="2" key="1">
    <citation type="journal article" date="2014" name="Int. J. Syst. Evol. Microbiol.">
        <title>Complete genome sequence of Corynebacterium casei LMG S-19264T (=DSM 44701T), isolated from a smear-ripened cheese.</title>
        <authorList>
            <consortium name="US DOE Joint Genome Institute (JGI-PGF)"/>
            <person name="Walter F."/>
            <person name="Albersmeier A."/>
            <person name="Kalinowski J."/>
            <person name="Ruckert C."/>
        </authorList>
    </citation>
    <scope>NUCLEOTIDE SEQUENCE</scope>
    <source>
        <strain evidence="2">JCM 31740</strain>
    </source>
</reference>
<keyword evidence="3" id="KW-1185">Reference proteome</keyword>
<evidence type="ECO:0000313" key="2">
    <source>
        <dbReference type="EMBL" id="GGT97670.1"/>
    </source>
</evidence>
<dbReference type="InterPro" id="IPR036388">
    <property type="entry name" value="WH-like_DNA-bd_sf"/>
</dbReference>